<dbReference type="RefSeq" id="WP_101185935.1">
    <property type="nucleotide sequence ID" value="NZ_CP031218.1"/>
</dbReference>
<comment type="caution">
    <text evidence="1">The sequence shown here is derived from an EMBL/GenBank/DDBJ whole genome shotgun (WGS) entry which is preliminary data.</text>
</comment>
<dbReference type="KEGG" id="ahs:AHALO_1363"/>
<dbReference type="OrthoDB" id="5365639at2"/>
<dbReference type="AlphaFoldDB" id="A0A2N1IZG0"/>
<gene>
    <name evidence="1" type="ORF">CP960_13180</name>
</gene>
<proteinExistence type="predicted"/>
<name>A0A2N1IZG0_9BACT</name>
<keyword evidence="2" id="KW-1185">Reference proteome</keyword>
<organism evidence="1 2">
    <name type="scientific">Malaciobacter halophilus</name>
    <dbReference type="NCBI Taxonomy" id="197482"/>
    <lineage>
        <taxon>Bacteria</taxon>
        <taxon>Pseudomonadati</taxon>
        <taxon>Campylobacterota</taxon>
        <taxon>Epsilonproteobacteria</taxon>
        <taxon>Campylobacterales</taxon>
        <taxon>Arcobacteraceae</taxon>
        <taxon>Malaciobacter</taxon>
    </lineage>
</organism>
<dbReference type="KEGG" id="ahs:AHALO_1699"/>
<dbReference type="EMBL" id="NXIF01000078">
    <property type="protein sequence ID" value="PKI79688.1"/>
    <property type="molecule type" value="Genomic_DNA"/>
</dbReference>
<dbReference type="Proteomes" id="UP000233248">
    <property type="component" value="Unassembled WGS sequence"/>
</dbReference>
<evidence type="ECO:0000313" key="2">
    <source>
        <dbReference type="Proteomes" id="UP000233248"/>
    </source>
</evidence>
<evidence type="ECO:0000313" key="1">
    <source>
        <dbReference type="EMBL" id="PKI79688.1"/>
    </source>
</evidence>
<accession>A0A2N1IZG0</accession>
<sequence>MAKQFQITQRVVVNGENKSTSFRMYGENDDVTALGALLAGGYEVKEINDSLSDTTNIDQNNATTNPVTGIYLSGPKNQVASIRPYSGVIHFKNTANVDDIAAVLKTTKPFELLPNEVPTRVTVKRSESFSAQTQNP</sequence>
<reference evidence="1 2" key="1">
    <citation type="submission" date="2017-09" db="EMBL/GenBank/DDBJ databases">
        <title>Genomics of the genus Arcobacter.</title>
        <authorList>
            <person name="Perez-Cataluna A."/>
            <person name="Figueras M.J."/>
            <person name="Salas-Masso N."/>
        </authorList>
    </citation>
    <scope>NUCLEOTIDE SEQUENCE [LARGE SCALE GENOMIC DNA]</scope>
    <source>
        <strain evidence="1 2">DSM 18005</strain>
    </source>
</reference>
<protein>
    <submittedName>
        <fullName evidence="1">Uncharacterized protein</fullName>
    </submittedName>
</protein>